<evidence type="ECO:0000313" key="2">
    <source>
        <dbReference type="EMBL" id="MDY0884387.1"/>
    </source>
</evidence>
<reference evidence="2 3" key="1">
    <citation type="journal article" date="2016" name="Antonie Van Leeuwenhoek">
        <title>Dongia soli sp. nov., isolated from soil from Dokdo, Korea.</title>
        <authorList>
            <person name="Kim D.U."/>
            <person name="Lee H."/>
            <person name="Kim H."/>
            <person name="Kim S.G."/>
            <person name="Ka J.O."/>
        </authorList>
    </citation>
    <scope>NUCLEOTIDE SEQUENCE [LARGE SCALE GENOMIC DNA]</scope>
    <source>
        <strain evidence="2 3">D78</strain>
    </source>
</reference>
<feature type="domain" description="Luciferase-like" evidence="1">
    <location>
        <begin position="1"/>
        <end position="347"/>
    </location>
</feature>
<dbReference type="InterPro" id="IPR050766">
    <property type="entry name" value="Bact_Lucif_Oxidored"/>
</dbReference>
<protein>
    <submittedName>
        <fullName evidence="2">LLM class flavin-dependent oxidoreductase</fullName>
        <ecNumber evidence="2">1.-.-.-</ecNumber>
    </submittedName>
</protein>
<dbReference type="InterPro" id="IPR036661">
    <property type="entry name" value="Luciferase-like_sf"/>
</dbReference>
<dbReference type="PANTHER" id="PTHR30137">
    <property type="entry name" value="LUCIFERASE-LIKE MONOOXYGENASE"/>
    <property type="match status" value="1"/>
</dbReference>
<accession>A0ABU5EDK1</accession>
<evidence type="ECO:0000313" key="3">
    <source>
        <dbReference type="Proteomes" id="UP001279642"/>
    </source>
</evidence>
<dbReference type="Pfam" id="PF00296">
    <property type="entry name" value="Bac_luciferase"/>
    <property type="match status" value="1"/>
</dbReference>
<dbReference type="EC" id="1.-.-.-" evidence="2"/>
<comment type="caution">
    <text evidence="2">The sequence shown here is derived from an EMBL/GenBank/DDBJ whole genome shotgun (WGS) entry which is preliminary data.</text>
</comment>
<name>A0ABU5EDK1_9PROT</name>
<gene>
    <name evidence="2" type="ORF">SMD27_16200</name>
</gene>
<dbReference type="RefSeq" id="WP_320509451.1">
    <property type="nucleotide sequence ID" value="NZ_JAXCLW010000004.1"/>
</dbReference>
<dbReference type="InterPro" id="IPR011251">
    <property type="entry name" value="Luciferase-like_dom"/>
</dbReference>
<dbReference type="EMBL" id="JAXCLW010000004">
    <property type="protein sequence ID" value="MDY0884387.1"/>
    <property type="molecule type" value="Genomic_DNA"/>
</dbReference>
<proteinExistence type="predicted"/>
<sequence>MKFGYAQVPHDVTKSRPYTNLLDELRELAEYCDEAGFSTFWLPEHHFSIWGREMLPNPLLVAADLAARTKRIRIGLGAAIITFWHPLRLAEDLALLDQISNGRLEIGFGRGNYGLEATNLNPAADPNNQQANFKIFEESIGVVRAALGNQRFSYKGDFYQFPAPGFKADRAHTVNDPAYVDPETNELVKLSLIPGSKQKPMPPMWLMVSESHETMRFAAQNDMGMVMWRPTVQTLKERLKFYQSAYREIHGIDIPLGAKAAISRDTFVAESMAEARKIAEGPLMGALNFSNWRGPRIYLNPGETLEPEQEAALKKKLTFEFVDKRSLFFGSPDDVIARVKELYTETRMEEIIFHCSWPGLAHEHARRSCKMLTEHVFPALRAWHAKTFPTEAAA</sequence>
<dbReference type="PANTHER" id="PTHR30137:SF6">
    <property type="entry name" value="LUCIFERASE-LIKE MONOOXYGENASE"/>
    <property type="match status" value="1"/>
</dbReference>
<dbReference type="SUPFAM" id="SSF51679">
    <property type="entry name" value="Bacterial luciferase-like"/>
    <property type="match status" value="1"/>
</dbReference>
<keyword evidence="3" id="KW-1185">Reference proteome</keyword>
<dbReference type="Proteomes" id="UP001279642">
    <property type="component" value="Unassembled WGS sequence"/>
</dbReference>
<organism evidence="2 3">
    <name type="scientific">Dongia soli</name>
    <dbReference type="NCBI Taxonomy" id="600628"/>
    <lineage>
        <taxon>Bacteria</taxon>
        <taxon>Pseudomonadati</taxon>
        <taxon>Pseudomonadota</taxon>
        <taxon>Alphaproteobacteria</taxon>
        <taxon>Rhodospirillales</taxon>
        <taxon>Dongiaceae</taxon>
        <taxon>Dongia</taxon>
    </lineage>
</organism>
<evidence type="ECO:0000259" key="1">
    <source>
        <dbReference type="Pfam" id="PF00296"/>
    </source>
</evidence>
<keyword evidence="2" id="KW-0560">Oxidoreductase</keyword>
<dbReference type="GO" id="GO:0016491">
    <property type="term" value="F:oxidoreductase activity"/>
    <property type="evidence" value="ECO:0007669"/>
    <property type="project" value="UniProtKB-KW"/>
</dbReference>
<dbReference type="Gene3D" id="3.20.20.30">
    <property type="entry name" value="Luciferase-like domain"/>
    <property type="match status" value="1"/>
</dbReference>